<dbReference type="Pfam" id="PF09994">
    <property type="entry name" value="T6SS_Tle1-like_cat"/>
    <property type="match status" value="1"/>
</dbReference>
<protein>
    <recommendedName>
        <fullName evidence="1">T6SS Phospholipase effector Tle1-like catalytic domain-containing protein</fullName>
    </recommendedName>
</protein>
<dbReference type="AlphaFoldDB" id="A0AA86IWS4"/>
<name>A0AA86IWS4_9ENTR</name>
<dbReference type="Proteomes" id="UP000682928">
    <property type="component" value="Chromosome"/>
</dbReference>
<feature type="domain" description="T6SS Phospholipase effector Tle1-like catalytic" evidence="1">
    <location>
        <begin position="240"/>
        <end position="329"/>
    </location>
</feature>
<gene>
    <name evidence="2" type="ORF">ENKO_22160</name>
</gene>
<dbReference type="PANTHER" id="PTHR33840:SF1">
    <property type="entry name" value="TLE1 PHOSPHOLIPASE DOMAIN-CONTAINING PROTEIN"/>
    <property type="match status" value="1"/>
</dbReference>
<dbReference type="EMBL" id="AP024590">
    <property type="protein sequence ID" value="BCU55622.1"/>
    <property type="molecule type" value="Genomic_DNA"/>
</dbReference>
<proteinExistence type="predicted"/>
<dbReference type="PANTHER" id="PTHR33840">
    <property type="match status" value="1"/>
</dbReference>
<dbReference type="InterPro" id="IPR018712">
    <property type="entry name" value="Tle1-like_cat"/>
</dbReference>
<evidence type="ECO:0000313" key="3">
    <source>
        <dbReference type="Proteomes" id="UP000682928"/>
    </source>
</evidence>
<accession>A0AA86IWS4</accession>
<reference evidence="2" key="1">
    <citation type="submission" date="2021-04" db="EMBL/GenBank/DDBJ databases">
        <title>Difference and commonality of drug resistance evolution in various bacteria. and drug sensitivity profiles.</title>
        <authorList>
            <person name="Maeda T."/>
            <person name="Shibai A."/>
            <person name="Kawada K."/>
            <person name="Kotani H."/>
            <person name="Tarusawa Y."/>
            <person name="Tanabe K."/>
            <person name="Furusawa C."/>
        </authorList>
    </citation>
    <scope>NUCLEOTIDE SEQUENCE</scope>
    <source>
        <strain evidence="2">JCM 8580</strain>
    </source>
</reference>
<dbReference type="RefSeq" id="WP_088218514.1">
    <property type="nucleotide sequence ID" value="NZ_AP024590.1"/>
</dbReference>
<organism evidence="2 3">
    <name type="scientific">Enterobacter kobei</name>
    <dbReference type="NCBI Taxonomy" id="208224"/>
    <lineage>
        <taxon>Bacteria</taxon>
        <taxon>Pseudomonadati</taxon>
        <taxon>Pseudomonadota</taxon>
        <taxon>Gammaproteobacteria</taxon>
        <taxon>Enterobacterales</taxon>
        <taxon>Enterobacteriaceae</taxon>
        <taxon>Enterobacter</taxon>
        <taxon>Enterobacter cloacae complex</taxon>
    </lineage>
</organism>
<evidence type="ECO:0000259" key="1">
    <source>
        <dbReference type="Pfam" id="PF09994"/>
    </source>
</evidence>
<sequence length="569" mass="63618">MTIFEKPGPNCSDEGYYRYEVVGDNTCIMSRAGTRKVVYVKKVPVRGVTLTVGIFFDGTGNNWTNGNDLRIAYGNCSNMVGEERAKACEKYEQYAKDTYDNASYRCGITNITRLYNLYQTDDELNNQVTQAQIKIYIPGIGTADGKSDSLIGMALGSSLIKDFEGVVTKTDEVMDKISTELAKFIKQNSGQIAIAKVQFDLFGFSRGAASARHFANRVMKQDPLIAEAITRGLELSGHHGEPAGEVRFLGLFDTVAAIGSLLNFYDINGRSNPGVELELRPSVAQKVFQISAMHECRYNFSLNSIKGIWPELALPGAHADIGGGYNSVDSFLPENEDILLTMPDFEVVSEDVDEKQIKVYVQTELRRERLFALPALKYILPHGKIETRVVSWHLVNPNKARASIFEKKVGAAVFFERQAIPNDWEKVCMRVMLDAAEEAGANFQDIDPLDPDMSICDELISFSNKSIAQGRAVRCGKTPMGFTAEEMQVIGKYMHCSANWNVDSDRSLWLNPKNGEIFLPSKIAAMDERPFVWANAPGDGWIRSVWKMDDQQQWEERSRKNSDALDQIF</sequence>
<evidence type="ECO:0000313" key="2">
    <source>
        <dbReference type="EMBL" id="BCU55622.1"/>
    </source>
</evidence>